<dbReference type="EMBL" id="JAURTK010000021">
    <property type="protein sequence ID" value="MDP9651462.1"/>
    <property type="molecule type" value="Genomic_DNA"/>
</dbReference>
<evidence type="ECO:0000313" key="2">
    <source>
        <dbReference type="EMBL" id="MDP9651462.1"/>
    </source>
</evidence>
<organism evidence="2 3">
    <name type="scientific">Paraburkholderia caledonica</name>
    <dbReference type="NCBI Taxonomy" id="134536"/>
    <lineage>
        <taxon>Bacteria</taxon>
        <taxon>Pseudomonadati</taxon>
        <taxon>Pseudomonadota</taxon>
        <taxon>Betaproteobacteria</taxon>
        <taxon>Burkholderiales</taxon>
        <taxon>Burkholderiaceae</taxon>
        <taxon>Paraburkholderia</taxon>
    </lineage>
</organism>
<evidence type="ECO:0000259" key="1">
    <source>
        <dbReference type="Pfam" id="PF07812"/>
    </source>
</evidence>
<feature type="domain" description="TfuA-like core" evidence="1">
    <location>
        <begin position="55"/>
        <end position="173"/>
    </location>
</feature>
<proteinExistence type="predicted"/>
<name>A0AB73IQ05_9BURK</name>
<comment type="caution">
    <text evidence="2">The sequence shown here is derived from an EMBL/GenBank/DDBJ whole genome shotgun (WGS) entry which is preliminary data.</text>
</comment>
<dbReference type="InterPro" id="IPR012924">
    <property type="entry name" value="TfuA_core"/>
</dbReference>
<sequence length="221" mass="24387">MDVLNTLLERSVVFGGPSIRSDDAARIACELRPPARRNDVLAASKEGKQLIVIVDGHMAYLAPPSPMEILQCIQNFGTRIVGASSLGALRAVELRHHGMTGTGWVYEQFLKGHVDADDELLVLMHPETFQPITVPLINVRYGLARLLVRQVVTPDQCQRILETLGGRSFEQRTKGLIVDVLADLGLHIDLANFLTSEESDIKGKDARECLQSNRLLRSINA</sequence>
<dbReference type="Pfam" id="PF07812">
    <property type="entry name" value="TfuA"/>
    <property type="match status" value="1"/>
</dbReference>
<accession>A0AB73IQ05</accession>
<evidence type="ECO:0000313" key="3">
    <source>
        <dbReference type="Proteomes" id="UP001229486"/>
    </source>
</evidence>
<dbReference type="RefSeq" id="WP_392396067.1">
    <property type="nucleotide sequence ID" value="NZ_JAURTK010000021.1"/>
</dbReference>
<reference evidence="2" key="1">
    <citation type="submission" date="2023-07" db="EMBL/GenBank/DDBJ databases">
        <title>Sorghum-associated microbial communities from plants grown in Nebraska, USA.</title>
        <authorList>
            <person name="Schachtman D."/>
        </authorList>
    </citation>
    <scope>NUCLEOTIDE SEQUENCE</scope>
    <source>
        <strain evidence="2">DS1061</strain>
    </source>
</reference>
<dbReference type="Proteomes" id="UP001229486">
    <property type="component" value="Unassembled WGS sequence"/>
</dbReference>
<protein>
    <recommendedName>
        <fullName evidence="1">TfuA-like core domain-containing protein</fullName>
    </recommendedName>
</protein>
<gene>
    <name evidence="2" type="ORF">J2793_006937</name>
</gene>
<dbReference type="AlphaFoldDB" id="A0AB73IQ05"/>